<gene>
    <name evidence="7" type="ORF">GOBAR_AA19907</name>
</gene>
<dbReference type="GO" id="GO:0006397">
    <property type="term" value="P:mRNA processing"/>
    <property type="evidence" value="ECO:0007669"/>
    <property type="project" value="UniProtKB-KW"/>
</dbReference>
<dbReference type="GO" id="GO:0008380">
    <property type="term" value="P:RNA splicing"/>
    <property type="evidence" value="ECO:0007669"/>
    <property type="project" value="UniProtKB-KW"/>
</dbReference>
<dbReference type="InterPro" id="IPR050907">
    <property type="entry name" value="SRSF"/>
</dbReference>
<organism evidence="7 8">
    <name type="scientific">Gossypium barbadense</name>
    <name type="common">Sea Island cotton</name>
    <name type="synonym">Hibiscus barbadensis</name>
    <dbReference type="NCBI Taxonomy" id="3634"/>
    <lineage>
        <taxon>Eukaryota</taxon>
        <taxon>Viridiplantae</taxon>
        <taxon>Streptophyta</taxon>
        <taxon>Embryophyta</taxon>
        <taxon>Tracheophyta</taxon>
        <taxon>Spermatophyta</taxon>
        <taxon>Magnoliopsida</taxon>
        <taxon>eudicotyledons</taxon>
        <taxon>Gunneridae</taxon>
        <taxon>Pentapetalae</taxon>
        <taxon>rosids</taxon>
        <taxon>malvids</taxon>
        <taxon>Malvales</taxon>
        <taxon>Malvaceae</taxon>
        <taxon>Malvoideae</taxon>
        <taxon>Gossypium</taxon>
    </lineage>
</organism>
<keyword evidence="2" id="KW-0747">Spliceosome</keyword>
<dbReference type="SMART" id="SM00360">
    <property type="entry name" value="RRM"/>
    <property type="match status" value="1"/>
</dbReference>
<dbReference type="OrthoDB" id="992019at2759"/>
<dbReference type="InterPro" id="IPR035979">
    <property type="entry name" value="RBD_domain_sf"/>
</dbReference>
<dbReference type="Pfam" id="PF00076">
    <property type="entry name" value="RRM_1"/>
    <property type="match status" value="1"/>
</dbReference>
<dbReference type="EMBL" id="KZ665236">
    <property type="protein sequence ID" value="PPS00754.1"/>
    <property type="molecule type" value="Genomic_DNA"/>
</dbReference>
<keyword evidence="1" id="KW-0507">mRNA processing</keyword>
<evidence type="ECO:0000256" key="1">
    <source>
        <dbReference type="ARBA" id="ARBA00022664"/>
    </source>
</evidence>
<evidence type="ECO:0000256" key="3">
    <source>
        <dbReference type="ARBA" id="ARBA00023187"/>
    </source>
</evidence>
<sequence>MRPTYLFVNNLLDRKNWRWVRSIFGKYGKVVDVVIPKKRSRTRKKFAFLIFYFKNEVVRAMRRLNGSLILDKRIGVNLAKFGSRTTYWRRKKFERQWRVMDGNGFSSGLWISNHAMVRVFEGHKQVVVVERERWIPGLEMMDGCVNGRSSSLADFPAENIQSSQEEEYRTRSMEDDVALVDRGELAKSKDVEDDNDVLNVLEKEFQHDAPHRINGDDKAVDWGNNSDGIMEGGLKNSQTADLVSEAADEMGLIEKNEPLKVGAGYEEDKRGKKKGIETKFWNQQ</sequence>
<protein>
    <recommendedName>
        <fullName evidence="6">RRM domain-containing protein</fullName>
    </recommendedName>
</protein>
<reference evidence="7 8" key="1">
    <citation type="submission" date="2015-01" db="EMBL/GenBank/DDBJ databases">
        <title>Genome of allotetraploid Gossypium barbadense reveals genomic plasticity and fiber elongation in cotton evolution.</title>
        <authorList>
            <person name="Chen X."/>
            <person name="Liu X."/>
            <person name="Zhao B."/>
            <person name="Zheng H."/>
            <person name="Hu Y."/>
            <person name="Lu G."/>
            <person name="Yang C."/>
            <person name="Chen J."/>
            <person name="Shan C."/>
            <person name="Zhang L."/>
            <person name="Zhou Y."/>
            <person name="Wang L."/>
            <person name="Guo W."/>
            <person name="Bai Y."/>
            <person name="Ruan J."/>
            <person name="Shangguan X."/>
            <person name="Mao Y."/>
            <person name="Jiang J."/>
            <person name="Zhu Y."/>
            <person name="Lei J."/>
            <person name="Kang H."/>
            <person name="Chen S."/>
            <person name="He X."/>
            <person name="Wang R."/>
            <person name="Wang Y."/>
            <person name="Chen J."/>
            <person name="Wang L."/>
            <person name="Yu S."/>
            <person name="Wang B."/>
            <person name="Wei J."/>
            <person name="Song S."/>
            <person name="Lu X."/>
            <person name="Gao Z."/>
            <person name="Gu W."/>
            <person name="Deng X."/>
            <person name="Ma D."/>
            <person name="Wang S."/>
            <person name="Liang W."/>
            <person name="Fang L."/>
            <person name="Cai C."/>
            <person name="Zhu X."/>
            <person name="Zhou B."/>
            <person name="Zhang Y."/>
            <person name="Chen Z."/>
            <person name="Xu S."/>
            <person name="Zhu R."/>
            <person name="Wang S."/>
            <person name="Zhang T."/>
            <person name="Zhao G."/>
        </authorList>
    </citation>
    <scope>NUCLEOTIDE SEQUENCE [LARGE SCALE GENOMIC DNA]</scope>
    <source>
        <strain evidence="8">cv. Xinhai21</strain>
        <tissue evidence="7">Leaf</tissue>
    </source>
</reference>
<dbReference type="InterPro" id="IPR000504">
    <property type="entry name" value="RRM_dom"/>
</dbReference>
<dbReference type="Proteomes" id="UP000239757">
    <property type="component" value="Unassembled WGS sequence"/>
</dbReference>
<keyword evidence="4" id="KW-0694">RNA-binding</keyword>
<dbReference type="AlphaFoldDB" id="A0A2P5XBP0"/>
<proteinExistence type="predicted"/>
<accession>A0A2P5XBP0</accession>
<dbReference type="SUPFAM" id="SSF54928">
    <property type="entry name" value="RNA-binding domain, RBD"/>
    <property type="match status" value="1"/>
</dbReference>
<dbReference type="PROSITE" id="PS50102">
    <property type="entry name" value="RRM"/>
    <property type="match status" value="1"/>
</dbReference>
<dbReference type="InterPro" id="IPR012677">
    <property type="entry name" value="Nucleotide-bd_a/b_plait_sf"/>
</dbReference>
<evidence type="ECO:0000259" key="6">
    <source>
        <dbReference type="PROSITE" id="PS50102"/>
    </source>
</evidence>
<evidence type="ECO:0000313" key="7">
    <source>
        <dbReference type="EMBL" id="PPS00754.1"/>
    </source>
</evidence>
<evidence type="ECO:0000256" key="4">
    <source>
        <dbReference type="PROSITE-ProRule" id="PRU00176"/>
    </source>
</evidence>
<dbReference type="CDD" id="cd00590">
    <property type="entry name" value="RRM_SF"/>
    <property type="match status" value="1"/>
</dbReference>
<feature type="region of interest" description="Disordered" evidence="5">
    <location>
        <begin position="264"/>
        <end position="284"/>
    </location>
</feature>
<evidence type="ECO:0000256" key="2">
    <source>
        <dbReference type="ARBA" id="ARBA00022728"/>
    </source>
</evidence>
<dbReference type="GO" id="GO:0005681">
    <property type="term" value="C:spliceosomal complex"/>
    <property type="evidence" value="ECO:0007669"/>
    <property type="project" value="UniProtKB-KW"/>
</dbReference>
<evidence type="ECO:0000313" key="8">
    <source>
        <dbReference type="Proteomes" id="UP000239757"/>
    </source>
</evidence>
<feature type="compositionally biased region" description="Basic and acidic residues" evidence="5">
    <location>
        <begin position="266"/>
        <end position="277"/>
    </location>
</feature>
<dbReference type="PANTHER" id="PTHR23147">
    <property type="entry name" value="SERINE/ARGININE RICH SPLICING FACTOR"/>
    <property type="match status" value="1"/>
</dbReference>
<name>A0A2P5XBP0_GOSBA</name>
<dbReference type="GO" id="GO:0003723">
    <property type="term" value="F:RNA binding"/>
    <property type="evidence" value="ECO:0007669"/>
    <property type="project" value="UniProtKB-UniRule"/>
</dbReference>
<feature type="domain" description="RRM" evidence="6">
    <location>
        <begin position="4"/>
        <end position="81"/>
    </location>
</feature>
<keyword evidence="3" id="KW-0508">mRNA splicing</keyword>
<dbReference type="Gene3D" id="3.30.70.330">
    <property type="match status" value="1"/>
</dbReference>
<evidence type="ECO:0000256" key="5">
    <source>
        <dbReference type="SAM" id="MobiDB-lite"/>
    </source>
</evidence>